<dbReference type="OrthoDB" id="443401at2759"/>
<dbReference type="EMBL" id="QKRW01000007">
    <property type="protein sequence ID" value="RAL66142.1"/>
    <property type="molecule type" value="Genomic_DNA"/>
</dbReference>
<sequence length="736" mass="79536">MLFPEEDAGELKKWIIKRLENTSDADADVLADYVLALLRHDGDINSVRQLCLAEIPDFLKEDTSIFVQDVFDALQYKTYLSAAPIQRHSQPFAPPTGPSASTFNNPQMGAPMGPQNGSRKRAYDGRGDGDSQMYTAGGDQNARAYKQPRRGGGSGRGNFDNFNNGRGGFQGRPQQMQMPNAPFMPNMPNIPGSPTGLTPLDPNNPMAALLAMQQAMGAMGLPLPQGMPGFPPNGPPQNRGNTGSMGPKKQRCRDYDQKGFCARGNTCMFEHGQDSIYVPGGVGKPTDEYDPSNASLMTGNQNQFGRGQASAPYNGFENNRGGMGRGRGQLMGRGGPHMNSGRGGRRAEFSSDRPNFNKDNTTIVVEQIPEEKFSEEAVRELAIVKYDDWNAANAAYSSPKVIFDNRFVKVYWYTSPEALPKPPVSGSSNGTTNNGAPGSISARETDEPIDIEEFTKKQQERVERNWRDAKKKLLKNQAEEKRKLMEKLAAKSGKSASPGVKAEDGSPAPAGSSQTEALKKQLAALEAEAQSLGLPNLDNPLSDDTWGGRGRGRGGYRGRGTFVPRGFRGGYRGRGGAPFAGGTPARYTLDNRTKKVAVSGADFTNPRMDESLREHLLGVGEYTELTNTPIGCHITFKDRHTAEKFMFGLQNGEIPSVGKVDLSWVQTPLPPVTLPNPQSSSGGGRAESDVKMEGGMEGDAMAHDSNSMSMGGAGGERDIQENIDYDVAGDDDWGVQ</sequence>
<feature type="region of interest" description="Disordered" evidence="6">
    <location>
        <begin position="486"/>
        <end position="518"/>
    </location>
</feature>
<comment type="caution">
    <text evidence="8">The sequence shown here is derived from an EMBL/GenBank/DDBJ whole genome shotgun (WGS) entry which is preliminary data.</text>
</comment>
<keyword evidence="2 5" id="KW-0863">Zinc-finger</keyword>
<feature type="compositionally biased region" description="Polar residues" evidence="6">
    <location>
        <begin position="98"/>
        <end position="107"/>
    </location>
</feature>
<dbReference type="InterPro" id="IPR036855">
    <property type="entry name" value="Znf_CCCH_sf"/>
</dbReference>
<dbReference type="Proteomes" id="UP000249056">
    <property type="component" value="Unassembled WGS sequence"/>
</dbReference>
<accession>A0A395J0X0</accession>
<gene>
    <name evidence="8" type="ORF">DID88_005814</name>
</gene>
<keyword evidence="3 5" id="KW-0862">Zinc</keyword>
<keyword evidence="4" id="KW-0694">RNA-binding</keyword>
<feature type="region of interest" description="Disordered" evidence="6">
    <location>
        <begin position="670"/>
        <end position="736"/>
    </location>
</feature>
<dbReference type="FunFam" id="1.20.1390.10:FF:000007">
    <property type="entry name" value="CCCH zinc finger and RRM domain protein"/>
    <property type="match status" value="1"/>
</dbReference>
<dbReference type="GO" id="GO:0008270">
    <property type="term" value="F:zinc ion binding"/>
    <property type="evidence" value="ECO:0007669"/>
    <property type="project" value="UniProtKB-KW"/>
</dbReference>
<dbReference type="AlphaFoldDB" id="A0A395J0X0"/>
<keyword evidence="9" id="KW-1185">Reference proteome</keyword>
<reference evidence="8 9" key="1">
    <citation type="submission" date="2018-06" db="EMBL/GenBank/DDBJ databases">
        <title>Genome Sequence of the Brown Rot Fungal Pathogen Monilinia fructigena.</title>
        <authorList>
            <person name="Landi L."/>
            <person name="De Miccolis Angelini R.M."/>
            <person name="Pollastro S."/>
            <person name="Abate D."/>
            <person name="Faretra F."/>
            <person name="Romanazzi G."/>
        </authorList>
    </citation>
    <scope>NUCLEOTIDE SEQUENCE [LARGE SCALE GENOMIC DNA]</scope>
    <source>
        <strain evidence="8 9">Mfrg269</strain>
    </source>
</reference>
<feature type="region of interest" description="Disordered" evidence="6">
    <location>
        <begin position="331"/>
        <end position="358"/>
    </location>
</feature>
<keyword evidence="1 5" id="KW-0479">Metal-binding</keyword>
<dbReference type="PANTHER" id="PTHR14398">
    <property type="entry name" value="RNA RECOGNITION RRM/RNP DOMAIN"/>
    <property type="match status" value="1"/>
</dbReference>
<dbReference type="InterPro" id="IPR002483">
    <property type="entry name" value="PWI_dom"/>
</dbReference>
<dbReference type="InterPro" id="IPR045137">
    <property type="entry name" value="RBM26/27"/>
</dbReference>
<dbReference type="Gene3D" id="1.20.1390.10">
    <property type="entry name" value="PWI domain"/>
    <property type="match status" value="1"/>
</dbReference>
<evidence type="ECO:0000256" key="1">
    <source>
        <dbReference type="ARBA" id="ARBA00022723"/>
    </source>
</evidence>
<feature type="region of interest" description="Disordered" evidence="6">
    <location>
        <begin position="89"/>
        <end position="174"/>
    </location>
</feature>
<protein>
    <recommendedName>
        <fullName evidence="7">C3H1-type domain-containing protein</fullName>
    </recommendedName>
</protein>
<feature type="domain" description="C3H1-type" evidence="7">
    <location>
        <begin position="246"/>
        <end position="274"/>
    </location>
</feature>
<dbReference type="SUPFAM" id="SSF90229">
    <property type="entry name" value="CCCH zinc finger"/>
    <property type="match status" value="1"/>
</dbReference>
<feature type="region of interest" description="Disordered" evidence="6">
    <location>
        <begin position="418"/>
        <end position="450"/>
    </location>
</feature>
<dbReference type="GO" id="GO:0005634">
    <property type="term" value="C:nucleus"/>
    <property type="evidence" value="ECO:0007669"/>
    <property type="project" value="TreeGrafter"/>
</dbReference>
<dbReference type="SMART" id="SM00356">
    <property type="entry name" value="ZnF_C3H1"/>
    <property type="match status" value="1"/>
</dbReference>
<feature type="region of interest" description="Disordered" evidence="6">
    <location>
        <begin position="231"/>
        <end position="251"/>
    </location>
</feature>
<evidence type="ECO:0000256" key="6">
    <source>
        <dbReference type="SAM" id="MobiDB-lite"/>
    </source>
</evidence>
<evidence type="ECO:0000256" key="2">
    <source>
        <dbReference type="ARBA" id="ARBA00022771"/>
    </source>
</evidence>
<evidence type="ECO:0000256" key="5">
    <source>
        <dbReference type="PROSITE-ProRule" id="PRU00723"/>
    </source>
</evidence>
<dbReference type="InterPro" id="IPR035979">
    <property type="entry name" value="RBD_domain_sf"/>
</dbReference>
<dbReference type="GO" id="GO:0003723">
    <property type="term" value="F:RNA binding"/>
    <property type="evidence" value="ECO:0007669"/>
    <property type="project" value="UniProtKB-KW"/>
</dbReference>
<evidence type="ECO:0000313" key="9">
    <source>
        <dbReference type="Proteomes" id="UP000249056"/>
    </source>
</evidence>
<dbReference type="Pfam" id="PF01480">
    <property type="entry name" value="PWI"/>
    <property type="match status" value="1"/>
</dbReference>
<dbReference type="PROSITE" id="PS50103">
    <property type="entry name" value="ZF_C3H1"/>
    <property type="match status" value="1"/>
</dbReference>
<feature type="zinc finger region" description="C3H1-type" evidence="5">
    <location>
        <begin position="246"/>
        <end position="274"/>
    </location>
</feature>
<feature type="compositionally biased region" description="Polar residues" evidence="6">
    <location>
        <begin position="425"/>
        <end position="436"/>
    </location>
</feature>
<feature type="region of interest" description="Disordered" evidence="6">
    <location>
        <begin position="531"/>
        <end position="561"/>
    </location>
</feature>
<dbReference type="SUPFAM" id="SSF54928">
    <property type="entry name" value="RNA-binding domain, RBD"/>
    <property type="match status" value="1"/>
</dbReference>
<name>A0A395J0X0_9HELO</name>
<evidence type="ECO:0000256" key="4">
    <source>
        <dbReference type="ARBA" id="ARBA00022884"/>
    </source>
</evidence>
<organism evidence="8 9">
    <name type="scientific">Monilinia fructigena</name>
    <dbReference type="NCBI Taxonomy" id="38457"/>
    <lineage>
        <taxon>Eukaryota</taxon>
        <taxon>Fungi</taxon>
        <taxon>Dikarya</taxon>
        <taxon>Ascomycota</taxon>
        <taxon>Pezizomycotina</taxon>
        <taxon>Leotiomycetes</taxon>
        <taxon>Helotiales</taxon>
        <taxon>Sclerotiniaceae</taxon>
        <taxon>Monilinia</taxon>
    </lineage>
</organism>
<evidence type="ECO:0000259" key="7">
    <source>
        <dbReference type="PROSITE" id="PS50103"/>
    </source>
</evidence>
<dbReference type="PANTHER" id="PTHR14398:SF0">
    <property type="entry name" value="ZINC FINGER PROTEIN SWM"/>
    <property type="match status" value="1"/>
</dbReference>
<feature type="compositionally biased region" description="Acidic residues" evidence="6">
    <location>
        <begin position="721"/>
        <end position="736"/>
    </location>
</feature>
<evidence type="ECO:0000256" key="3">
    <source>
        <dbReference type="ARBA" id="ARBA00022833"/>
    </source>
</evidence>
<dbReference type="InterPro" id="IPR000571">
    <property type="entry name" value="Znf_CCCH"/>
</dbReference>
<evidence type="ECO:0000313" key="8">
    <source>
        <dbReference type="EMBL" id="RAL66142.1"/>
    </source>
</evidence>
<proteinExistence type="predicted"/>